<reference evidence="3 7" key="2">
    <citation type="submission" date="2017-11" db="EMBL/GenBank/DDBJ databases">
        <title>Genome analysis of Streptococcus suis serotype chz stain ah681.</title>
        <authorList>
            <person name="Pan Z."/>
            <person name="Zhang Y."/>
            <person name="Ma J."/>
            <person name="Lu P."/>
            <person name="Zhu Y."/>
            <person name="Zhong X."/>
            <person name="Dong W."/>
            <person name="Lu C."/>
            <person name="Yao H."/>
        </authorList>
    </citation>
    <scope>NUCLEOTIDE SEQUENCE [LARGE SCALE GENOMIC DNA]</scope>
    <source>
        <strain evidence="3 7">AH681</strain>
    </source>
</reference>
<evidence type="ECO:0000313" key="4">
    <source>
        <dbReference type="EMBL" id="CYW59803.1"/>
    </source>
</evidence>
<gene>
    <name evidence="3" type="ORF">CWI26_04065</name>
    <name evidence="4" type="ORF">ERS132539_01989</name>
    <name evidence="5" type="ORF">HU146_05980</name>
</gene>
<reference evidence="5 8" key="3">
    <citation type="submission" date="2020-06" db="EMBL/GenBank/DDBJ databases">
        <title>Pan-genome analysis of Streptococcus suis serotype 2 revealed genomic diversity among strains of different virulence.</title>
        <authorList>
            <person name="Guo G."/>
            <person name="Zhang W."/>
        </authorList>
    </citation>
    <scope>NUCLEOTIDE SEQUENCE [LARGE SCALE GENOMIC DNA]</scope>
    <source>
        <strain evidence="5 8">ZJ92091101</strain>
    </source>
</reference>
<evidence type="ECO:0000313" key="3">
    <source>
        <dbReference type="EMBL" id="AUA18725.1"/>
    </source>
</evidence>
<keyword evidence="2" id="KW-1277">Toxin-antitoxin system</keyword>
<dbReference type="GO" id="GO:0003677">
    <property type="term" value="F:DNA binding"/>
    <property type="evidence" value="ECO:0007669"/>
    <property type="project" value="InterPro"/>
</dbReference>
<dbReference type="EMBL" id="CP025043">
    <property type="protein sequence ID" value="AUA18725.1"/>
    <property type="molecule type" value="Genomic_DNA"/>
</dbReference>
<dbReference type="EMBL" id="FIJK01000061">
    <property type="protein sequence ID" value="CYW59803.1"/>
    <property type="molecule type" value="Genomic_DNA"/>
</dbReference>
<dbReference type="Pfam" id="PF02452">
    <property type="entry name" value="PemK_toxin"/>
    <property type="match status" value="1"/>
</dbReference>
<name>A0A126UMQ8_STRSU</name>
<proteinExistence type="inferred from homology"/>
<comment type="similarity">
    <text evidence="1">Belongs to the PemK/MazF family.</text>
</comment>
<accession>A0A126UMQ8</accession>
<dbReference type="EMBL" id="JABXEU010000014">
    <property type="protein sequence ID" value="NVH36810.1"/>
    <property type="molecule type" value="Genomic_DNA"/>
</dbReference>
<sequence>MTFQQGEVYLVNFTQKGGNEFYGKHYAIILTPPDKTDGTLLAVPLTGKKAGKKYRGGITLDNTKYQDTPSKPKAYAYVRKIQEIDKRKIIYKTKKQVDSSGVPLTDKSGKALFQKIYKPAYQLDQTDLDKLKAKIKEVLQLDIE</sequence>
<evidence type="ECO:0000313" key="8">
    <source>
        <dbReference type="Proteomes" id="UP000548355"/>
    </source>
</evidence>
<dbReference type="PATRIC" id="fig|1307.466.peg.795"/>
<dbReference type="AlphaFoldDB" id="A0A126UMQ8"/>
<evidence type="ECO:0000256" key="1">
    <source>
        <dbReference type="ARBA" id="ARBA00007521"/>
    </source>
</evidence>
<evidence type="ECO:0000313" key="6">
    <source>
        <dbReference type="Proteomes" id="UP000069526"/>
    </source>
</evidence>
<dbReference type="InterPro" id="IPR003477">
    <property type="entry name" value="PemK-like"/>
</dbReference>
<dbReference type="Proteomes" id="UP000548355">
    <property type="component" value="Unassembled WGS sequence"/>
</dbReference>
<dbReference type="RefSeq" id="WP_014636688.1">
    <property type="nucleotide sequence ID" value="NZ_BCCM01000006.1"/>
</dbReference>
<dbReference type="InterPro" id="IPR011067">
    <property type="entry name" value="Plasmid_toxin/cell-grow_inhib"/>
</dbReference>
<evidence type="ECO:0000256" key="2">
    <source>
        <dbReference type="ARBA" id="ARBA00022649"/>
    </source>
</evidence>
<dbReference type="Gene3D" id="2.30.30.110">
    <property type="match status" value="1"/>
</dbReference>
<protein>
    <submittedName>
        <fullName evidence="4">Transcriptional modulator of MazE/toxin MazF</fullName>
    </submittedName>
    <submittedName>
        <fullName evidence="3">Transcriptional regulator</fullName>
    </submittedName>
    <submittedName>
        <fullName evidence="5">Type II toxin-antitoxin system PemK/MazF family toxin</fullName>
    </submittedName>
</protein>
<reference evidence="4 6" key="1">
    <citation type="submission" date="2016-02" db="EMBL/GenBank/DDBJ databases">
        <authorList>
            <consortium name="Pathogen Informatics"/>
        </authorList>
    </citation>
    <scope>NUCLEOTIDE SEQUENCE [LARGE SCALE GENOMIC DNA]</scope>
    <source>
        <strain evidence="4 6">SS1013</strain>
    </source>
</reference>
<evidence type="ECO:0000313" key="5">
    <source>
        <dbReference type="EMBL" id="NVH36810.1"/>
    </source>
</evidence>
<dbReference type="Proteomes" id="UP000069526">
    <property type="component" value="Unassembled WGS sequence"/>
</dbReference>
<dbReference type="Proteomes" id="UP000231863">
    <property type="component" value="Chromosome"/>
</dbReference>
<dbReference type="OrthoDB" id="9794483at2"/>
<organism evidence="5 8">
    <name type="scientific">Streptococcus suis</name>
    <dbReference type="NCBI Taxonomy" id="1307"/>
    <lineage>
        <taxon>Bacteria</taxon>
        <taxon>Bacillati</taxon>
        <taxon>Bacillota</taxon>
        <taxon>Bacilli</taxon>
        <taxon>Lactobacillales</taxon>
        <taxon>Streptococcaceae</taxon>
        <taxon>Streptococcus</taxon>
    </lineage>
</organism>
<dbReference type="SUPFAM" id="SSF50118">
    <property type="entry name" value="Cell growth inhibitor/plasmid maintenance toxic component"/>
    <property type="match status" value="1"/>
</dbReference>
<evidence type="ECO:0000313" key="7">
    <source>
        <dbReference type="Proteomes" id="UP000231863"/>
    </source>
</evidence>